<dbReference type="GO" id="GO:0004671">
    <property type="term" value="F:protein C-terminal S-isoprenylcysteine carboxyl O-methyltransferase activity"/>
    <property type="evidence" value="ECO:0007669"/>
    <property type="project" value="UniProtKB-EC"/>
</dbReference>
<feature type="transmembrane region" description="Helical" evidence="5">
    <location>
        <begin position="51"/>
        <end position="76"/>
    </location>
</feature>
<evidence type="ECO:0000256" key="1">
    <source>
        <dbReference type="ARBA" id="ARBA00004141"/>
    </source>
</evidence>
<keyword evidence="5" id="KW-0808">Transferase</keyword>
<accession>A0A5C3PHZ4</accession>
<protein>
    <recommendedName>
        <fullName evidence="5">Protein-S-isoprenylcysteine O-methyltransferase</fullName>
        <ecNumber evidence="5">2.1.1.100</ecNumber>
    </recommendedName>
</protein>
<feature type="transmembrane region" description="Helical" evidence="5">
    <location>
        <begin position="185"/>
        <end position="206"/>
    </location>
</feature>
<reference evidence="7 8" key="1">
    <citation type="journal article" date="2019" name="Nat. Ecol. Evol.">
        <title>Megaphylogeny resolves global patterns of mushroom evolution.</title>
        <authorList>
            <person name="Varga T."/>
            <person name="Krizsan K."/>
            <person name="Foldi C."/>
            <person name="Dima B."/>
            <person name="Sanchez-Garcia M."/>
            <person name="Sanchez-Ramirez S."/>
            <person name="Szollosi G.J."/>
            <person name="Szarkandi J.G."/>
            <person name="Papp V."/>
            <person name="Albert L."/>
            <person name="Andreopoulos W."/>
            <person name="Angelini C."/>
            <person name="Antonin V."/>
            <person name="Barry K.W."/>
            <person name="Bougher N.L."/>
            <person name="Buchanan P."/>
            <person name="Buyck B."/>
            <person name="Bense V."/>
            <person name="Catcheside P."/>
            <person name="Chovatia M."/>
            <person name="Cooper J."/>
            <person name="Damon W."/>
            <person name="Desjardin D."/>
            <person name="Finy P."/>
            <person name="Geml J."/>
            <person name="Haridas S."/>
            <person name="Hughes K."/>
            <person name="Justo A."/>
            <person name="Karasinski D."/>
            <person name="Kautmanova I."/>
            <person name="Kiss B."/>
            <person name="Kocsube S."/>
            <person name="Kotiranta H."/>
            <person name="LaButti K.M."/>
            <person name="Lechner B.E."/>
            <person name="Liimatainen K."/>
            <person name="Lipzen A."/>
            <person name="Lukacs Z."/>
            <person name="Mihaltcheva S."/>
            <person name="Morgado L.N."/>
            <person name="Niskanen T."/>
            <person name="Noordeloos M.E."/>
            <person name="Ohm R.A."/>
            <person name="Ortiz-Santana B."/>
            <person name="Ovrebo C."/>
            <person name="Racz N."/>
            <person name="Riley R."/>
            <person name="Savchenko A."/>
            <person name="Shiryaev A."/>
            <person name="Soop K."/>
            <person name="Spirin V."/>
            <person name="Szebenyi C."/>
            <person name="Tomsovsky M."/>
            <person name="Tulloss R.E."/>
            <person name="Uehling J."/>
            <person name="Grigoriev I.V."/>
            <person name="Vagvolgyi C."/>
            <person name="Papp T."/>
            <person name="Martin F.M."/>
            <person name="Miettinen O."/>
            <person name="Hibbett D.S."/>
            <person name="Nagy L.G."/>
        </authorList>
    </citation>
    <scope>NUCLEOTIDE SEQUENCE [LARGE SCALE GENOMIC DNA]</scope>
    <source>
        <strain evidence="7 8">HHB13444</strain>
    </source>
</reference>
<evidence type="ECO:0000256" key="3">
    <source>
        <dbReference type="ARBA" id="ARBA00022989"/>
    </source>
</evidence>
<dbReference type="STRING" id="1314778.A0A5C3PHZ4"/>
<organism evidence="7 8">
    <name type="scientific">Polyporus arcularius HHB13444</name>
    <dbReference type="NCBI Taxonomy" id="1314778"/>
    <lineage>
        <taxon>Eukaryota</taxon>
        <taxon>Fungi</taxon>
        <taxon>Dikarya</taxon>
        <taxon>Basidiomycota</taxon>
        <taxon>Agaricomycotina</taxon>
        <taxon>Agaricomycetes</taxon>
        <taxon>Polyporales</taxon>
        <taxon>Polyporaceae</taxon>
        <taxon>Polyporus</taxon>
    </lineage>
</organism>
<evidence type="ECO:0000256" key="5">
    <source>
        <dbReference type="RuleBase" id="RU362022"/>
    </source>
</evidence>
<evidence type="ECO:0000313" key="8">
    <source>
        <dbReference type="Proteomes" id="UP000308197"/>
    </source>
</evidence>
<dbReference type="EC" id="2.1.1.100" evidence="5"/>
<dbReference type="EMBL" id="ML211077">
    <property type="protein sequence ID" value="TFK89395.1"/>
    <property type="molecule type" value="Genomic_DNA"/>
</dbReference>
<sequence>MDLSLLAKVLALVSLGVATKVAFIPPYQPEKRESDPQKYGSADHLSRISHWFPWIGVTFAEGLLASEMVVILAHAYPSHLSTLLLLRLFKDPTSVPQLAITPSFAVATVLLVCGAAIRQRCYNELGRFFTFQLTVLKEHKLVTSGPYAIVRHPSYAAGVAAILGLIMAEMMPGTYPVESGFMDSYWVRAVMWAWTGWLLLLCVIILQRPSKEDEVLRKEFGEQWKDWAKRTPCKLIPHLY</sequence>
<dbReference type="GO" id="GO:0005789">
    <property type="term" value="C:endoplasmic reticulum membrane"/>
    <property type="evidence" value="ECO:0007669"/>
    <property type="project" value="UniProtKB-SubCell"/>
</dbReference>
<dbReference type="Gene3D" id="1.20.120.1630">
    <property type="match status" value="1"/>
</dbReference>
<dbReference type="PANTHER" id="PTHR12714">
    <property type="entry name" value="PROTEIN-S ISOPRENYLCYSTEINE O-METHYLTRANSFERASE"/>
    <property type="match status" value="1"/>
</dbReference>
<evidence type="ECO:0000313" key="7">
    <source>
        <dbReference type="EMBL" id="TFK89395.1"/>
    </source>
</evidence>
<keyword evidence="5" id="KW-0256">Endoplasmic reticulum</keyword>
<dbReference type="InterPro" id="IPR007269">
    <property type="entry name" value="ICMT_MeTrfase"/>
</dbReference>
<keyword evidence="3 5" id="KW-1133">Transmembrane helix</keyword>
<dbReference type="AlphaFoldDB" id="A0A5C3PHZ4"/>
<dbReference type="GO" id="GO:0032259">
    <property type="term" value="P:methylation"/>
    <property type="evidence" value="ECO:0007669"/>
    <property type="project" value="UniProtKB-KW"/>
</dbReference>
<evidence type="ECO:0000256" key="4">
    <source>
        <dbReference type="ARBA" id="ARBA00023136"/>
    </source>
</evidence>
<feature type="transmembrane region" description="Helical" evidence="5">
    <location>
        <begin position="96"/>
        <end position="117"/>
    </location>
</feature>
<evidence type="ECO:0000256" key="6">
    <source>
        <dbReference type="SAM" id="SignalP"/>
    </source>
</evidence>
<keyword evidence="4 5" id="KW-0472">Membrane</keyword>
<dbReference type="PANTHER" id="PTHR12714:SF9">
    <property type="entry name" value="PROTEIN-S-ISOPRENYLCYSTEINE O-METHYLTRANSFERASE"/>
    <property type="match status" value="1"/>
</dbReference>
<proteinExistence type="inferred from homology"/>
<name>A0A5C3PHZ4_9APHY</name>
<keyword evidence="5" id="KW-0949">S-adenosyl-L-methionine</keyword>
<keyword evidence="5" id="KW-0489">Methyltransferase</keyword>
<keyword evidence="8" id="KW-1185">Reference proteome</keyword>
<keyword evidence="6" id="KW-0732">Signal</keyword>
<dbReference type="Pfam" id="PF04140">
    <property type="entry name" value="ICMT"/>
    <property type="match status" value="1"/>
</dbReference>
<dbReference type="Proteomes" id="UP000308197">
    <property type="component" value="Unassembled WGS sequence"/>
</dbReference>
<feature type="transmembrane region" description="Helical" evidence="5">
    <location>
        <begin position="155"/>
        <end position="173"/>
    </location>
</feature>
<evidence type="ECO:0000256" key="2">
    <source>
        <dbReference type="ARBA" id="ARBA00022692"/>
    </source>
</evidence>
<comment type="similarity">
    <text evidence="5">Belongs to the class VI-like SAM-binding methyltransferase superfamily. Isoprenylcysteine carboxyl methyltransferase family.</text>
</comment>
<comment type="catalytic activity">
    <reaction evidence="5">
        <text>[protein]-C-terminal S-[(2E,6E)-farnesyl]-L-cysteine + S-adenosyl-L-methionine = [protein]-C-terminal S-[(2E,6E)-farnesyl]-L-cysteine methyl ester + S-adenosyl-L-homocysteine</text>
        <dbReference type="Rhea" id="RHEA:21672"/>
        <dbReference type="Rhea" id="RHEA-COMP:12125"/>
        <dbReference type="Rhea" id="RHEA-COMP:12126"/>
        <dbReference type="ChEBI" id="CHEBI:57856"/>
        <dbReference type="ChEBI" id="CHEBI:59789"/>
        <dbReference type="ChEBI" id="CHEBI:90510"/>
        <dbReference type="ChEBI" id="CHEBI:90511"/>
        <dbReference type="EC" id="2.1.1.100"/>
    </reaction>
</comment>
<dbReference type="InParanoid" id="A0A5C3PHZ4"/>
<feature type="chain" id="PRO_5022712436" description="Protein-S-isoprenylcysteine O-methyltransferase" evidence="6">
    <location>
        <begin position="19"/>
        <end position="240"/>
    </location>
</feature>
<gene>
    <name evidence="7" type="ORF">K466DRAFT_644971</name>
</gene>
<feature type="signal peptide" evidence="6">
    <location>
        <begin position="1"/>
        <end position="18"/>
    </location>
</feature>
<keyword evidence="2 5" id="KW-0812">Transmembrane</keyword>
<comment type="subcellular location">
    <subcellularLocation>
        <location evidence="5">Endoplasmic reticulum membrane</location>
        <topology evidence="5">Multi-pass membrane protein</topology>
    </subcellularLocation>
    <subcellularLocation>
        <location evidence="1">Membrane</location>
        <topology evidence="1">Multi-pass membrane protein</topology>
    </subcellularLocation>
</comment>